<feature type="region of interest" description="Disordered" evidence="1">
    <location>
        <begin position="222"/>
        <end position="244"/>
    </location>
</feature>
<dbReference type="EMBL" id="CAJOBS010000536">
    <property type="protein sequence ID" value="CAF4597535.1"/>
    <property type="molecule type" value="Genomic_DNA"/>
</dbReference>
<proteinExistence type="predicted"/>
<dbReference type="AlphaFoldDB" id="A0A818W2U5"/>
<reference evidence="2" key="1">
    <citation type="submission" date="2021-02" db="EMBL/GenBank/DDBJ databases">
        <authorList>
            <person name="Nowell W R."/>
        </authorList>
    </citation>
    <scope>NUCLEOTIDE SEQUENCE</scope>
</reference>
<sequence>MATTITSNSSSKVLRITDEEKLILYRLRKVYAADYKSYCKHIKLEPNIPISVKKIYNILDERQSYRRIADFFHRERLISLGKRRKSSFRKKRSRSSTRNISQVKEPMAVTNLDYESDNMDDNYHKKSNNRIMINHIDTPADSHLMIDYDNGDDDDDDENEQNVYLSETDSIHFEKQILPQKSDEHKESMIPRISQSSSTLSSDLLSVRTSIQKTLHELDRVQLNSDSKKEQQQPLNRNSNLTNGYGQRKLDHIVRSLVTTINQQQRNVRSIINESADLLVDENKRLDSASIRNQESIKCVIARLNTLVGRGNSIFDRAEKILSEF</sequence>
<accession>A0A818W2U5</accession>
<comment type="caution">
    <text evidence="2">The sequence shown here is derived from an EMBL/GenBank/DDBJ whole genome shotgun (WGS) entry which is preliminary data.</text>
</comment>
<organism evidence="2 4">
    <name type="scientific">Rotaria socialis</name>
    <dbReference type="NCBI Taxonomy" id="392032"/>
    <lineage>
        <taxon>Eukaryota</taxon>
        <taxon>Metazoa</taxon>
        <taxon>Spiralia</taxon>
        <taxon>Gnathifera</taxon>
        <taxon>Rotifera</taxon>
        <taxon>Eurotatoria</taxon>
        <taxon>Bdelloidea</taxon>
        <taxon>Philodinida</taxon>
        <taxon>Philodinidae</taxon>
        <taxon>Rotaria</taxon>
    </lineage>
</organism>
<protein>
    <submittedName>
        <fullName evidence="2">Uncharacterized protein</fullName>
    </submittedName>
</protein>
<dbReference type="EMBL" id="CAJNYV010005039">
    <property type="protein sequence ID" value="CAF3718859.1"/>
    <property type="molecule type" value="Genomic_DNA"/>
</dbReference>
<feature type="compositionally biased region" description="Basic and acidic residues" evidence="1">
    <location>
        <begin position="222"/>
        <end position="231"/>
    </location>
</feature>
<feature type="compositionally biased region" description="Polar residues" evidence="1">
    <location>
        <begin position="232"/>
        <end position="244"/>
    </location>
</feature>
<dbReference type="Proteomes" id="UP000663838">
    <property type="component" value="Unassembled WGS sequence"/>
</dbReference>
<evidence type="ECO:0000313" key="4">
    <source>
        <dbReference type="Proteomes" id="UP000663865"/>
    </source>
</evidence>
<gene>
    <name evidence="2" type="ORF">KIK155_LOCUS27847</name>
    <name evidence="3" type="ORF">TOA249_LOCUS10378</name>
</gene>
<feature type="compositionally biased region" description="Basic and acidic residues" evidence="1">
    <location>
        <begin position="180"/>
        <end position="189"/>
    </location>
</feature>
<evidence type="ECO:0000313" key="2">
    <source>
        <dbReference type="EMBL" id="CAF3718859.1"/>
    </source>
</evidence>
<name>A0A818W2U5_9BILA</name>
<evidence type="ECO:0000256" key="1">
    <source>
        <dbReference type="SAM" id="MobiDB-lite"/>
    </source>
</evidence>
<dbReference type="Proteomes" id="UP000663865">
    <property type="component" value="Unassembled WGS sequence"/>
</dbReference>
<evidence type="ECO:0000313" key="3">
    <source>
        <dbReference type="EMBL" id="CAF4597535.1"/>
    </source>
</evidence>
<feature type="region of interest" description="Disordered" evidence="1">
    <location>
        <begin position="180"/>
        <end position="201"/>
    </location>
</feature>